<accession>A0A5E4YMQ5</accession>
<reference evidence="2 3" key="1">
    <citation type="submission" date="2019-08" db="EMBL/GenBank/DDBJ databases">
        <authorList>
            <person name="Peeters C."/>
        </authorList>
    </citation>
    <scope>NUCLEOTIDE SEQUENCE [LARGE SCALE GENOMIC DNA]</scope>
    <source>
        <strain evidence="2 3">LMG 30175</strain>
    </source>
</reference>
<keyword evidence="3" id="KW-1185">Reference proteome</keyword>
<dbReference type="Proteomes" id="UP000414233">
    <property type="component" value="Unassembled WGS sequence"/>
</dbReference>
<gene>
    <name evidence="2" type="ORF">PTE30175_04522</name>
</gene>
<protein>
    <submittedName>
        <fullName evidence="2">PAP2 family protein</fullName>
    </submittedName>
</protein>
<organism evidence="2 3">
    <name type="scientific">Pandoraea terrae</name>
    <dbReference type="NCBI Taxonomy" id="1537710"/>
    <lineage>
        <taxon>Bacteria</taxon>
        <taxon>Pseudomonadati</taxon>
        <taxon>Pseudomonadota</taxon>
        <taxon>Betaproteobacteria</taxon>
        <taxon>Burkholderiales</taxon>
        <taxon>Burkholderiaceae</taxon>
        <taxon>Pandoraea</taxon>
    </lineage>
</organism>
<feature type="domain" description="Inositolphosphotransferase Aur1/Ipt1" evidence="1">
    <location>
        <begin position="104"/>
        <end position="169"/>
    </location>
</feature>
<evidence type="ECO:0000313" key="2">
    <source>
        <dbReference type="EMBL" id="VVE49842.1"/>
    </source>
</evidence>
<dbReference type="AlphaFoldDB" id="A0A5E4YMQ5"/>
<proteinExistence type="predicted"/>
<name>A0A5E4YMQ5_9BURK</name>
<dbReference type="InterPro" id="IPR036938">
    <property type="entry name" value="PAP2/HPO_sf"/>
</dbReference>
<dbReference type="OrthoDB" id="8967289at2"/>
<dbReference type="EMBL" id="CABPRZ010000025">
    <property type="protein sequence ID" value="VVE49842.1"/>
    <property type="molecule type" value="Genomic_DNA"/>
</dbReference>
<dbReference type="Pfam" id="PF14378">
    <property type="entry name" value="PAP2_3"/>
    <property type="match status" value="1"/>
</dbReference>
<sequence>MPGGACAAGGDRLDLSSDEYSRQSGGVVSGMIARGGEWRKSKATHRRRMNTLRRCAIGTPWLGRWRARASSTLLHFGIADPGTAEDVSHFYALRSGTVSVLDPLQGLMSFPSFHTITAVLCAYAVRSVQPVFPLAVVLNVVMVCSTPTQGGHYLSDVLAGLAVAVVAILAVRICMSRGAEWYPVNSLTQPGQIALRDASSPEAQRR</sequence>
<dbReference type="GO" id="GO:0016020">
    <property type="term" value="C:membrane"/>
    <property type="evidence" value="ECO:0007669"/>
    <property type="project" value="UniProtKB-SubCell"/>
</dbReference>
<dbReference type="SUPFAM" id="SSF48317">
    <property type="entry name" value="Acid phosphatase/Vanadium-dependent haloperoxidase"/>
    <property type="match status" value="1"/>
</dbReference>
<evidence type="ECO:0000313" key="3">
    <source>
        <dbReference type="Proteomes" id="UP000414233"/>
    </source>
</evidence>
<dbReference type="CDD" id="cd01610">
    <property type="entry name" value="PAP2_like"/>
    <property type="match status" value="1"/>
</dbReference>
<dbReference type="InterPro" id="IPR026841">
    <property type="entry name" value="Aur1/Ipt1"/>
</dbReference>
<dbReference type="Gene3D" id="1.20.144.10">
    <property type="entry name" value="Phosphatidic acid phosphatase type 2/haloperoxidase"/>
    <property type="match status" value="1"/>
</dbReference>
<evidence type="ECO:0000259" key="1">
    <source>
        <dbReference type="Pfam" id="PF14378"/>
    </source>
</evidence>